<reference evidence="3 4" key="1">
    <citation type="submission" date="2017-08" db="EMBL/GenBank/DDBJ databases">
        <title>Harnessing the power of phylogenomics to disentangle the directionality and signatures of interkingdom host jumping in the parasitic fungal genus Tolypocladium.</title>
        <authorList>
            <person name="Quandt C.A."/>
            <person name="Patterson W."/>
            <person name="Spatafora J.W."/>
        </authorList>
    </citation>
    <scope>NUCLEOTIDE SEQUENCE [LARGE SCALE GENOMIC DNA]</scope>
    <source>
        <strain evidence="3 4">CBS 113982</strain>
    </source>
</reference>
<accession>A0A2K3QC52</accession>
<evidence type="ECO:0000256" key="1">
    <source>
        <dbReference type="SAM" id="MobiDB-lite"/>
    </source>
</evidence>
<comment type="caution">
    <text evidence="3">The sequence shown here is derived from an EMBL/GenBank/DDBJ whole genome shotgun (WGS) entry which is preliminary data.</text>
</comment>
<keyword evidence="4" id="KW-1185">Reference proteome</keyword>
<dbReference type="OrthoDB" id="5208775at2759"/>
<dbReference type="PROSITE" id="PS00028">
    <property type="entry name" value="ZINC_FINGER_C2H2_1"/>
    <property type="match status" value="1"/>
</dbReference>
<dbReference type="InterPro" id="IPR013087">
    <property type="entry name" value="Znf_C2H2_type"/>
</dbReference>
<dbReference type="STRING" id="45235.A0A2K3QC52"/>
<feature type="region of interest" description="Disordered" evidence="1">
    <location>
        <begin position="101"/>
        <end position="126"/>
    </location>
</feature>
<evidence type="ECO:0000259" key="2">
    <source>
        <dbReference type="PROSITE" id="PS00028"/>
    </source>
</evidence>
<feature type="domain" description="C2H2-type" evidence="2">
    <location>
        <begin position="167"/>
        <end position="190"/>
    </location>
</feature>
<feature type="region of interest" description="Disordered" evidence="1">
    <location>
        <begin position="1"/>
        <end position="30"/>
    </location>
</feature>
<dbReference type="Proteomes" id="UP000236621">
    <property type="component" value="Unassembled WGS sequence"/>
</dbReference>
<proteinExistence type="predicted"/>
<dbReference type="Gene3D" id="3.30.160.60">
    <property type="entry name" value="Classic Zinc Finger"/>
    <property type="match status" value="1"/>
</dbReference>
<feature type="compositionally biased region" description="Polar residues" evidence="1">
    <location>
        <begin position="1"/>
        <end position="14"/>
    </location>
</feature>
<gene>
    <name evidence="3" type="ORF">TCAP_04934</name>
</gene>
<dbReference type="SMART" id="SM00355">
    <property type="entry name" value="ZnF_C2H2"/>
    <property type="match status" value="3"/>
</dbReference>
<evidence type="ECO:0000313" key="3">
    <source>
        <dbReference type="EMBL" id="PNY25125.1"/>
    </source>
</evidence>
<dbReference type="EMBL" id="NRSZ01000802">
    <property type="protein sequence ID" value="PNY25125.1"/>
    <property type="molecule type" value="Genomic_DNA"/>
</dbReference>
<evidence type="ECO:0000313" key="4">
    <source>
        <dbReference type="Proteomes" id="UP000236621"/>
    </source>
</evidence>
<name>A0A2K3QC52_9HYPO</name>
<sequence length="470" mass="51112">MSSASSPVSITTPESDAGSFPPTSPSPAFEAQDCRYRGMVRQLLSRFSRKKATKQLRVDGSAPLAVTHGGGHVALAPDDVAHGMMCYTSRFEALDDMSPRALQRSVPHPPARAPGAATRTGRRSSSRKTDYACGFCAEIAIPKTCTRRNDLRRHIDQFHNTNAQWLCQHPGCRMAFDWSTAYQIHLREDHGGSLMKVSEAKVVLCPQTVFACGYKGCSRVFEAADDADAVATWKLYTTHLIKHCEGGRGIGSWDYSHRMRNLLSQTRLSAAWEASSPDGGDGSGLQWDPASSRTMRKLLETRHVDNPHQLVNCAMMLASATENPHRVEAAFDLGLPIKRECPAAAAKHGMGDHSPPMDMVLGVAPYSMHADLSLAIPTRSSGPSDGYTGYNDGQALPTPVTSPHALYGLPGTALYQAPEEAAQRQHYTATNDAVAGDDGHRDPWATMYNCAELHMGDHMALEECSTPPRR</sequence>
<dbReference type="AlphaFoldDB" id="A0A2K3QC52"/>
<protein>
    <recommendedName>
        <fullName evidence="2">C2H2-type domain-containing protein</fullName>
    </recommendedName>
</protein>
<organism evidence="3 4">
    <name type="scientific">Tolypocladium capitatum</name>
    <dbReference type="NCBI Taxonomy" id="45235"/>
    <lineage>
        <taxon>Eukaryota</taxon>
        <taxon>Fungi</taxon>
        <taxon>Dikarya</taxon>
        <taxon>Ascomycota</taxon>
        <taxon>Pezizomycotina</taxon>
        <taxon>Sordariomycetes</taxon>
        <taxon>Hypocreomycetidae</taxon>
        <taxon>Hypocreales</taxon>
        <taxon>Ophiocordycipitaceae</taxon>
        <taxon>Tolypocladium</taxon>
    </lineage>
</organism>